<evidence type="ECO:0000256" key="1">
    <source>
        <dbReference type="ARBA" id="ARBA00004651"/>
    </source>
</evidence>
<feature type="transmembrane region" description="Helical" evidence="8">
    <location>
        <begin position="356"/>
        <end position="381"/>
    </location>
</feature>
<reference evidence="9" key="2">
    <citation type="submission" date="2021-04" db="EMBL/GenBank/DDBJ databases">
        <authorList>
            <person name="Gilroy R."/>
        </authorList>
    </citation>
    <scope>NUCLEOTIDE SEQUENCE</scope>
    <source>
        <strain evidence="9">ChiGjej1B1-14440</strain>
    </source>
</reference>
<name>A0A9D1XMA5_9FIRM</name>
<comment type="similarity">
    <text evidence="2">Belongs to the autoinducer-2 exporter (AI-2E) (TC 2.A.86) family.</text>
</comment>
<dbReference type="AlphaFoldDB" id="A0A9D1XMA5"/>
<evidence type="ECO:0000256" key="6">
    <source>
        <dbReference type="ARBA" id="ARBA00022989"/>
    </source>
</evidence>
<dbReference type="PANTHER" id="PTHR21716:SF53">
    <property type="entry name" value="PERMEASE PERM-RELATED"/>
    <property type="match status" value="1"/>
</dbReference>
<protein>
    <submittedName>
        <fullName evidence="9">AI-2E family transporter</fullName>
    </submittedName>
</protein>
<evidence type="ECO:0000256" key="4">
    <source>
        <dbReference type="ARBA" id="ARBA00022475"/>
    </source>
</evidence>
<feature type="transmembrane region" description="Helical" evidence="8">
    <location>
        <begin position="187"/>
        <end position="206"/>
    </location>
</feature>
<feature type="transmembrane region" description="Helical" evidence="8">
    <location>
        <begin position="89"/>
        <end position="110"/>
    </location>
</feature>
<sequence>MKIFNIDEELKQKVKPGIIISGFTVFLIYILFNIGNIFQMISQFVGLFEYLLFGIVIAYVLNQPMKIIEERIVKKFQPESFIYRKKRGLSIFITLILFVCLMITLASIIIPNIIESLITLISNISNIISSIFNNIDKIFMYFNIDFRTNDVTSINELINMPWQNIVKGLLDFLTKNADGIMANATNFLSTFGVVFTSFIFSLYLLGNKEKFLRQFRKLIAAIFGYKITRVIFHYAHKTNIVFSSFITGQLVEAAILWILYYSTMLLFGFPYPELIATVISIFSFVPFFGPIAAMFVGAFLILSENVFQAFWFMVYFQILSQIEDNFIYPRVVGGTVGLPGIWVLLSIFIFGDLFGIFGTIIAVPSAACIYSLISELVNLVLRKRKLKITETTIKQLSK</sequence>
<proteinExistence type="inferred from homology"/>
<feature type="transmembrane region" description="Helical" evidence="8">
    <location>
        <begin position="40"/>
        <end position="61"/>
    </location>
</feature>
<gene>
    <name evidence="9" type="ORF">H9980_08385</name>
</gene>
<reference evidence="9" key="1">
    <citation type="journal article" date="2021" name="PeerJ">
        <title>Extensive microbial diversity within the chicken gut microbiome revealed by metagenomics and culture.</title>
        <authorList>
            <person name="Gilroy R."/>
            <person name="Ravi A."/>
            <person name="Getino M."/>
            <person name="Pursley I."/>
            <person name="Horton D.L."/>
            <person name="Alikhan N.F."/>
            <person name="Baker D."/>
            <person name="Gharbi K."/>
            <person name="Hall N."/>
            <person name="Watson M."/>
            <person name="Adriaenssens E.M."/>
            <person name="Foster-Nyarko E."/>
            <person name="Jarju S."/>
            <person name="Secka A."/>
            <person name="Antonio M."/>
            <person name="Oren A."/>
            <person name="Chaudhuri R.R."/>
            <person name="La Ragione R."/>
            <person name="Hildebrand F."/>
            <person name="Pallen M.J."/>
        </authorList>
    </citation>
    <scope>NUCLEOTIDE SEQUENCE</scope>
    <source>
        <strain evidence="9">ChiGjej1B1-14440</strain>
    </source>
</reference>
<keyword evidence="7 8" id="KW-0472">Membrane</keyword>
<feature type="transmembrane region" description="Helical" evidence="8">
    <location>
        <begin position="241"/>
        <end position="262"/>
    </location>
</feature>
<comment type="caution">
    <text evidence="9">The sequence shown here is derived from an EMBL/GenBank/DDBJ whole genome shotgun (WGS) entry which is preliminary data.</text>
</comment>
<evidence type="ECO:0000313" key="10">
    <source>
        <dbReference type="Proteomes" id="UP000886724"/>
    </source>
</evidence>
<evidence type="ECO:0000256" key="2">
    <source>
        <dbReference type="ARBA" id="ARBA00009773"/>
    </source>
</evidence>
<evidence type="ECO:0000256" key="8">
    <source>
        <dbReference type="SAM" id="Phobius"/>
    </source>
</evidence>
<organism evidence="9 10">
    <name type="scientific">Candidatus Erysipelatoclostridium merdavium</name>
    <dbReference type="NCBI Taxonomy" id="2838566"/>
    <lineage>
        <taxon>Bacteria</taxon>
        <taxon>Bacillati</taxon>
        <taxon>Bacillota</taxon>
        <taxon>Erysipelotrichia</taxon>
        <taxon>Erysipelotrichales</taxon>
        <taxon>Erysipelotrichales incertae sedis</taxon>
    </lineage>
</organism>
<evidence type="ECO:0000313" key="9">
    <source>
        <dbReference type="EMBL" id="HIX81969.1"/>
    </source>
</evidence>
<accession>A0A9D1XMA5</accession>
<keyword evidence="5 8" id="KW-0812">Transmembrane</keyword>
<dbReference type="EMBL" id="DXET01000184">
    <property type="protein sequence ID" value="HIX81969.1"/>
    <property type="molecule type" value="Genomic_DNA"/>
</dbReference>
<evidence type="ECO:0000256" key="5">
    <source>
        <dbReference type="ARBA" id="ARBA00022692"/>
    </source>
</evidence>
<keyword evidence="4" id="KW-1003">Cell membrane</keyword>
<keyword evidence="3" id="KW-0813">Transport</keyword>
<evidence type="ECO:0000256" key="7">
    <source>
        <dbReference type="ARBA" id="ARBA00023136"/>
    </source>
</evidence>
<feature type="transmembrane region" description="Helical" evidence="8">
    <location>
        <begin position="16"/>
        <end position="34"/>
    </location>
</feature>
<dbReference type="Pfam" id="PF01594">
    <property type="entry name" value="AI-2E_transport"/>
    <property type="match status" value="1"/>
</dbReference>
<evidence type="ECO:0000256" key="3">
    <source>
        <dbReference type="ARBA" id="ARBA00022448"/>
    </source>
</evidence>
<dbReference type="PANTHER" id="PTHR21716">
    <property type="entry name" value="TRANSMEMBRANE PROTEIN"/>
    <property type="match status" value="1"/>
</dbReference>
<dbReference type="InterPro" id="IPR002549">
    <property type="entry name" value="AI-2E-like"/>
</dbReference>
<feature type="transmembrane region" description="Helical" evidence="8">
    <location>
        <begin position="331"/>
        <end position="350"/>
    </location>
</feature>
<comment type="subcellular location">
    <subcellularLocation>
        <location evidence="1">Cell membrane</location>
        <topology evidence="1">Multi-pass membrane protein</topology>
    </subcellularLocation>
</comment>
<dbReference type="GO" id="GO:0055085">
    <property type="term" value="P:transmembrane transport"/>
    <property type="evidence" value="ECO:0007669"/>
    <property type="project" value="TreeGrafter"/>
</dbReference>
<keyword evidence="6 8" id="KW-1133">Transmembrane helix</keyword>
<dbReference type="Proteomes" id="UP000886724">
    <property type="component" value="Unassembled WGS sequence"/>
</dbReference>
<dbReference type="GO" id="GO:0005886">
    <property type="term" value="C:plasma membrane"/>
    <property type="evidence" value="ECO:0007669"/>
    <property type="project" value="UniProtKB-SubCell"/>
</dbReference>
<feature type="transmembrane region" description="Helical" evidence="8">
    <location>
        <begin position="274"/>
        <end position="293"/>
    </location>
</feature>